<gene>
    <name evidence="9" type="ORF">SAMN05216522_102357</name>
</gene>
<feature type="transmembrane region" description="Helical" evidence="8">
    <location>
        <begin position="46"/>
        <end position="63"/>
    </location>
</feature>
<feature type="transmembrane region" description="Helical" evidence="8">
    <location>
        <begin position="69"/>
        <end position="87"/>
    </location>
</feature>
<comment type="similarity">
    <text evidence="2">Belongs to the UPF0266 family.</text>
</comment>
<feature type="transmembrane region" description="Helical" evidence="8">
    <location>
        <begin position="6"/>
        <end position="25"/>
    </location>
</feature>
<keyword evidence="7 8" id="KW-0472">Membrane</keyword>
<dbReference type="RefSeq" id="WP_177173079.1">
    <property type="nucleotide sequence ID" value="NZ_FOGC01000002.1"/>
</dbReference>
<comment type="subcellular location">
    <subcellularLocation>
        <location evidence="1">Cell membrane</location>
        <topology evidence="1">Multi-pass membrane protein</topology>
    </subcellularLocation>
</comment>
<evidence type="ECO:0000256" key="8">
    <source>
        <dbReference type="SAM" id="Phobius"/>
    </source>
</evidence>
<evidence type="ECO:0000313" key="9">
    <source>
        <dbReference type="EMBL" id="SEQ38558.1"/>
    </source>
</evidence>
<keyword evidence="6 8" id="KW-1133">Transmembrane helix</keyword>
<dbReference type="InterPro" id="IPR009328">
    <property type="entry name" value="DUF986"/>
</dbReference>
<dbReference type="GO" id="GO:0005886">
    <property type="term" value="C:plasma membrane"/>
    <property type="evidence" value="ECO:0007669"/>
    <property type="project" value="UniProtKB-SubCell"/>
</dbReference>
<evidence type="ECO:0000256" key="6">
    <source>
        <dbReference type="ARBA" id="ARBA00022989"/>
    </source>
</evidence>
<keyword evidence="4" id="KW-1003">Cell membrane</keyword>
<reference evidence="10" key="1">
    <citation type="submission" date="2016-10" db="EMBL/GenBank/DDBJ databases">
        <authorList>
            <person name="Varghese N."/>
            <person name="Submissions S."/>
        </authorList>
    </citation>
    <scope>NUCLEOTIDE SEQUENCE [LARGE SCALE GENOMIC DNA]</scope>
    <source>
        <strain evidence="10">8N4</strain>
    </source>
</reference>
<evidence type="ECO:0000256" key="2">
    <source>
        <dbReference type="ARBA" id="ARBA00009962"/>
    </source>
</evidence>
<dbReference type="Pfam" id="PF06173">
    <property type="entry name" value="DUF986"/>
    <property type="match status" value="1"/>
</dbReference>
<protein>
    <recommendedName>
        <fullName evidence="3">UPF0266 membrane protein YobD</fullName>
    </recommendedName>
</protein>
<sequence length="154" mass="17676">MTVQTFILSIIVSLCLALAIYSEWLRPLRFPPTQWTIPLRRVSHKDLGIATVLLLIVFIQQLLRAEGYLTSGLLLGLILLSLWYGWIRQPMARINAEGIVIKGRLIRWPQVHRYQLTPEGILILHLAQQQVTLSVQHADDLQRLYQHIIAQPDG</sequence>
<name>A0A1H9FMH6_9GAMM</name>
<dbReference type="STRING" id="988801.SAMN05216522_102357"/>
<keyword evidence="5 8" id="KW-0812">Transmembrane</keyword>
<evidence type="ECO:0000313" key="10">
    <source>
        <dbReference type="Proteomes" id="UP000242515"/>
    </source>
</evidence>
<dbReference type="EMBL" id="FOGC01000002">
    <property type="protein sequence ID" value="SEQ38558.1"/>
    <property type="molecule type" value="Genomic_DNA"/>
</dbReference>
<evidence type="ECO:0000256" key="1">
    <source>
        <dbReference type="ARBA" id="ARBA00004651"/>
    </source>
</evidence>
<evidence type="ECO:0000256" key="3">
    <source>
        <dbReference type="ARBA" id="ARBA00019407"/>
    </source>
</evidence>
<accession>A0A1H9FMH6</accession>
<proteinExistence type="inferred from homology"/>
<evidence type="ECO:0000256" key="5">
    <source>
        <dbReference type="ARBA" id="ARBA00022692"/>
    </source>
</evidence>
<evidence type="ECO:0000256" key="4">
    <source>
        <dbReference type="ARBA" id="ARBA00022475"/>
    </source>
</evidence>
<dbReference type="Proteomes" id="UP000242515">
    <property type="component" value="Unassembled WGS sequence"/>
</dbReference>
<evidence type="ECO:0000256" key="7">
    <source>
        <dbReference type="ARBA" id="ARBA00023136"/>
    </source>
</evidence>
<organism evidence="9 10">
    <name type="scientific">Rosenbergiella nectarea</name>
    <dbReference type="NCBI Taxonomy" id="988801"/>
    <lineage>
        <taxon>Bacteria</taxon>
        <taxon>Pseudomonadati</taxon>
        <taxon>Pseudomonadota</taxon>
        <taxon>Gammaproteobacteria</taxon>
        <taxon>Enterobacterales</taxon>
        <taxon>Erwiniaceae</taxon>
        <taxon>Rosenbergiella</taxon>
    </lineage>
</organism>
<dbReference type="AlphaFoldDB" id="A0A1H9FMH6"/>
<keyword evidence="10" id="KW-1185">Reference proteome</keyword>